<name>A0A7X1KL95_9SPHN</name>
<gene>
    <name evidence="2" type="ORF">H7F51_06105</name>
</gene>
<organism evidence="2 3">
    <name type="scientific">Novosphingobium flavum</name>
    <dbReference type="NCBI Taxonomy" id="1778672"/>
    <lineage>
        <taxon>Bacteria</taxon>
        <taxon>Pseudomonadati</taxon>
        <taxon>Pseudomonadota</taxon>
        <taxon>Alphaproteobacteria</taxon>
        <taxon>Sphingomonadales</taxon>
        <taxon>Sphingomonadaceae</taxon>
        <taxon>Novosphingobium</taxon>
    </lineage>
</organism>
<evidence type="ECO:0000256" key="1">
    <source>
        <dbReference type="SAM" id="MobiDB-lite"/>
    </source>
</evidence>
<evidence type="ECO:0000313" key="2">
    <source>
        <dbReference type="EMBL" id="MBC2665083.1"/>
    </source>
</evidence>
<comment type="caution">
    <text evidence="2">The sequence shown here is derived from an EMBL/GenBank/DDBJ whole genome shotgun (WGS) entry which is preliminary data.</text>
</comment>
<feature type="region of interest" description="Disordered" evidence="1">
    <location>
        <begin position="32"/>
        <end position="120"/>
    </location>
</feature>
<dbReference type="EMBL" id="JACLAW010000004">
    <property type="protein sequence ID" value="MBC2665083.1"/>
    <property type="molecule type" value="Genomic_DNA"/>
</dbReference>
<evidence type="ECO:0000313" key="3">
    <source>
        <dbReference type="Proteomes" id="UP000566813"/>
    </source>
</evidence>
<sequence>MAWLLADMRNTALAAGGMLVLAVLFADPSGMGGKAVDKEAGARAAEPAGGRAGTGASWYTAPQSAEPEAAPVSRAGPPAPQGAAAADAVHRPEPRGADFPAGLGPPRPGAPRYSSSVAEP</sequence>
<dbReference type="AlphaFoldDB" id="A0A7X1KL95"/>
<accession>A0A7X1KL95</accession>
<protein>
    <submittedName>
        <fullName evidence="2">Uncharacterized protein</fullName>
    </submittedName>
</protein>
<proteinExistence type="predicted"/>
<dbReference type="Proteomes" id="UP000566813">
    <property type="component" value="Unassembled WGS sequence"/>
</dbReference>
<reference evidence="2 3" key="1">
    <citation type="submission" date="2020-08" db="EMBL/GenBank/DDBJ databases">
        <title>The genome sequence of type strain Novosphingobium flavum NBRC 111647.</title>
        <authorList>
            <person name="Liu Y."/>
        </authorList>
    </citation>
    <scope>NUCLEOTIDE SEQUENCE [LARGE SCALE GENOMIC DNA]</scope>
    <source>
        <strain evidence="2 3">NBRC 111647</strain>
    </source>
</reference>
<dbReference type="RefSeq" id="WP_185663352.1">
    <property type="nucleotide sequence ID" value="NZ_JACLAW010000004.1"/>
</dbReference>
<keyword evidence="3" id="KW-1185">Reference proteome</keyword>